<feature type="signal peptide" evidence="11">
    <location>
        <begin position="1"/>
        <end position="25"/>
    </location>
</feature>
<dbReference type="InterPro" id="IPR001382">
    <property type="entry name" value="Glyco_hydro_47"/>
</dbReference>
<dbReference type="Gene3D" id="2.70.130.10">
    <property type="entry name" value="Mannose-6-phosphate receptor binding domain"/>
    <property type="match status" value="1"/>
</dbReference>
<feature type="compositionally biased region" description="Low complexity" evidence="10">
    <location>
        <begin position="1159"/>
        <end position="1171"/>
    </location>
</feature>
<dbReference type="GO" id="GO:0016020">
    <property type="term" value="C:membrane"/>
    <property type="evidence" value="ECO:0007669"/>
    <property type="project" value="InterPro"/>
</dbReference>
<keyword evidence="4" id="KW-0256">Endoplasmic reticulum</keyword>
<evidence type="ECO:0000313" key="14">
    <source>
        <dbReference type="Proteomes" id="UP001162031"/>
    </source>
</evidence>
<evidence type="ECO:0000256" key="10">
    <source>
        <dbReference type="SAM" id="MobiDB-lite"/>
    </source>
</evidence>
<sequence length="1240" mass="135966">MWCAFTATSLLSIALVFVARDVLRAAHDASSHVETQAPALLRFHGNHTLSGASYQAFKNSLKRQIRGDSCLMYHVADTWWYYEWCVDRHVRQFHTLAIDQVSSSGEESILVGVHSATHPQAFRVVAVNNLLELADPDRMGYMAQELYNRGDFCEESGASRSVKVQVKCCLFRDDDTYIDSVNEHSPCEYELTVCSPVACGLMQGYQFQSTTQNFMGGHEREALTRTVRDMFYHAYNGYLTHAFPQGDLQPLSCRGGKFELGQLPMLTLIDTLDTLAVFEDATEFRRAVGLVLANANFDIDTNVSVFETTIRVLGGLLSAHLFAVNADLKLFPEGGYENDALLRLAVDVADRLMPAFNTTTGIPYGTVNLKHGVPKGETPISSTAGAGSLSVEFTMLSVLTGDSKYAAASRGAVRALFQRRSNIGLLGKHINTTDGHWTETTSGPGSNSDSFYEYLLKMYELFGDRESLEMFAQVYPSVLAYNKHGNWYTDVSMYTGCHHRKAGGATIIVESLASFWPGVQVGAGDLSAAAKSVNSFYRIWRDYGFLPEHFNVGTWEPVKPPGAGGARYPLRPELIESTFYMHEATNDSSWLRAGAHVIHSLQTYAKTPCGYASIADVVSKKQEDYMPSFFLSETCKYLYLLFNTSHFFRQGNYVLTTEAHPLPILSTKVVAPILQASNADVNSGRPASGNRFSPELVLQCKVPTFYDVTSYSLEYEDKVTTLTPGCSLPAVRTAQSSKNSVSAKKMLATAASKNTPLATTGDDIAVSAGKEKSGIDSLQQGLPAWKERLRNFGGKDVDDGLLDQLLKGRLASRDVRSTEQNDHGLAVQRLYGGSDLGEFRVEQLPDRLRVTRERTGDWIEASGILGHSHILIGLGPHDGSANDADAGSYTVEKLREEKPVQGNDNDPPYLSWMHAYKVDGTSGMSVDQRCSLRYQVGCSRHPGKAQPNEKGIPDVNEGLNDRRDVWSTVPCIGADFGAASTLQSSHAFPIMELVAARPAMACSEVSDLGNDRVRGKMVLIRRGDCYFEAKARHAAKQGAAGVIIVNTEDNDQVMVMSGMDGNSDKVADEPLDIPVVMVPLRLGEWFETRLAEAQALSLSPVKVSVEIVVRDHRREVSSDDGRSIAGDRSFPWVDGVAGNMRVYGPLWGIDLVDVNLDTETSQGQDDTTGTDARPTPLLLSRRRNSGEGDDTACLTGAAYGYVACKDVLASKSYRCDLPVFFAWDGRDGVECHIYETPDSG</sequence>
<dbReference type="InterPro" id="IPR044674">
    <property type="entry name" value="EDEM1/2/3"/>
</dbReference>
<dbReference type="GO" id="GO:0004571">
    <property type="term" value="F:mannosyl-oligosaccharide 1,2-alpha-mannosidase activity"/>
    <property type="evidence" value="ECO:0007669"/>
    <property type="project" value="InterPro"/>
</dbReference>
<dbReference type="InterPro" id="IPR036026">
    <property type="entry name" value="Seven-hairpin_glycosidases"/>
</dbReference>
<reference evidence="13" key="1">
    <citation type="submission" date="2022-12" db="EMBL/GenBank/DDBJ databases">
        <authorList>
            <person name="Webb A."/>
        </authorList>
    </citation>
    <scope>NUCLEOTIDE SEQUENCE</scope>
    <source>
        <strain evidence="13">Hp1</strain>
    </source>
</reference>
<evidence type="ECO:0000259" key="12">
    <source>
        <dbReference type="PROSITE" id="PS51914"/>
    </source>
</evidence>
<dbReference type="PANTHER" id="PTHR45679">
    <property type="entry name" value="ER DEGRADATION-ENHANCING ALPHA-MANNOSIDASE-LIKE PROTEIN 2"/>
    <property type="match status" value="1"/>
</dbReference>
<feature type="binding site" evidence="8">
    <location>
        <position position="657"/>
    </location>
    <ligand>
        <name>Ca(2+)</name>
        <dbReference type="ChEBI" id="CHEBI:29108"/>
    </ligand>
</feature>
<keyword evidence="14" id="KW-1185">Reference proteome</keyword>
<feature type="chain" id="PRO_5043987356" description="alpha-1,2-Mannosidase" evidence="11">
    <location>
        <begin position="26"/>
        <end position="1240"/>
    </location>
</feature>
<keyword evidence="6" id="KW-0325">Glycoprotein</keyword>
<organism evidence="13 14">
    <name type="scientific">Hyaloperonospora brassicae</name>
    <name type="common">Brassica downy mildew</name>
    <name type="synonym">Peronospora brassicae</name>
    <dbReference type="NCBI Taxonomy" id="162125"/>
    <lineage>
        <taxon>Eukaryota</taxon>
        <taxon>Sar</taxon>
        <taxon>Stramenopiles</taxon>
        <taxon>Oomycota</taxon>
        <taxon>Peronosporomycetes</taxon>
        <taxon>Peronosporales</taxon>
        <taxon>Peronosporaceae</taxon>
        <taxon>Hyaloperonospora</taxon>
    </lineage>
</organism>
<dbReference type="InterPro" id="IPR012341">
    <property type="entry name" value="6hp_glycosidase-like_sf"/>
</dbReference>
<evidence type="ECO:0000256" key="6">
    <source>
        <dbReference type="ARBA" id="ARBA00023180"/>
    </source>
</evidence>
<keyword evidence="9" id="KW-0378">Hydrolase</keyword>
<dbReference type="Pfam" id="PF01532">
    <property type="entry name" value="Glyco_hydro_47"/>
    <property type="match status" value="1"/>
</dbReference>
<evidence type="ECO:0000256" key="9">
    <source>
        <dbReference type="RuleBase" id="RU361193"/>
    </source>
</evidence>
<dbReference type="EMBL" id="CANTFL010001335">
    <property type="protein sequence ID" value="CAI5737485.1"/>
    <property type="molecule type" value="Genomic_DNA"/>
</dbReference>
<evidence type="ECO:0000256" key="11">
    <source>
        <dbReference type="SAM" id="SignalP"/>
    </source>
</evidence>
<comment type="caution">
    <text evidence="13">The sequence shown here is derived from an EMBL/GenBank/DDBJ whole genome shotgun (WGS) entry which is preliminary data.</text>
</comment>
<keyword evidence="8" id="KW-0106">Calcium</keyword>
<comment type="subcellular location">
    <subcellularLocation>
        <location evidence="1">Endoplasmic reticulum</location>
    </subcellularLocation>
</comment>
<dbReference type="GO" id="GO:0005975">
    <property type="term" value="P:carbohydrate metabolic process"/>
    <property type="evidence" value="ECO:0007669"/>
    <property type="project" value="InterPro"/>
</dbReference>
<name>A0AAV0UPD8_HYABA</name>
<dbReference type="PANTHER" id="PTHR45679:SF6">
    <property type="entry name" value="ER DEGRADATION-ENHANCING ALPHA-MANNOSIDASE-LIKE PROTEIN 2"/>
    <property type="match status" value="1"/>
</dbReference>
<evidence type="ECO:0000313" key="13">
    <source>
        <dbReference type="EMBL" id="CAI5737485.1"/>
    </source>
</evidence>
<feature type="active site" description="Proton donor" evidence="7">
    <location>
        <position position="548"/>
    </location>
</feature>
<evidence type="ECO:0000256" key="4">
    <source>
        <dbReference type="ARBA" id="ARBA00022824"/>
    </source>
</evidence>
<dbReference type="SUPFAM" id="SSF48225">
    <property type="entry name" value="Seven-hairpin glycosidases"/>
    <property type="match status" value="1"/>
</dbReference>
<gene>
    <name evidence="13" type="ORF">HBR001_LOCUS7173</name>
</gene>
<dbReference type="GO" id="GO:0005509">
    <property type="term" value="F:calcium ion binding"/>
    <property type="evidence" value="ECO:0007669"/>
    <property type="project" value="InterPro"/>
</dbReference>
<dbReference type="CDD" id="cd00538">
    <property type="entry name" value="PA"/>
    <property type="match status" value="1"/>
</dbReference>
<dbReference type="InterPro" id="IPR003137">
    <property type="entry name" value="PA_domain"/>
</dbReference>
<dbReference type="Gene3D" id="3.50.30.30">
    <property type="match status" value="1"/>
</dbReference>
<evidence type="ECO:0000256" key="5">
    <source>
        <dbReference type="ARBA" id="ARBA00023157"/>
    </source>
</evidence>
<comment type="cofactor">
    <cofactor evidence="8">
        <name>Ca(2+)</name>
        <dbReference type="ChEBI" id="CHEBI:29108"/>
    </cofactor>
</comment>
<evidence type="ECO:0000256" key="2">
    <source>
        <dbReference type="ARBA" id="ARBA00007658"/>
    </source>
</evidence>
<keyword evidence="9" id="KW-0326">Glycosidase</keyword>
<comment type="similarity">
    <text evidence="2 9">Belongs to the glycosyl hydrolase 47 family.</text>
</comment>
<feature type="active site" evidence="7">
    <location>
        <position position="449"/>
    </location>
</feature>
<dbReference type="GO" id="GO:1904380">
    <property type="term" value="P:endoplasmic reticulum mannose trimming"/>
    <property type="evidence" value="ECO:0007669"/>
    <property type="project" value="InterPro"/>
</dbReference>
<dbReference type="SUPFAM" id="SSF52025">
    <property type="entry name" value="PA domain"/>
    <property type="match status" value="1"/>
</dbReference>
<dbReference type="AlphaFoldDB" id="A0AAV0UPD8"/>
<evidence type="ECO:0000256" key="8">
    <source>
        <dbReference type="PIRSR" id="PIRSR601382-2"/>
    </source>
</evidence>
<dbReference type="PRINTS" id="PR00747">
    <property type="entry name" value="GLYHDRLASE47"/>
</dbReference>
<proteinExistence type="inferred from homology"/>
<evidence type="ECO:0000256" key="7">
    <source>
        <dbReference type="PIRSR" id="PIRSR601382-1"/>
    </source>
</evidence>
<keyword evidence="3 11" id="KW-0732">Signal</keyword>
<dbReference type="Proteomes" id="UP001162031">
    <property type="component" value="Unassembled WGS sequence"/>
</dbReference>
<feature type="domain" description="MRH" evidence="12">
    <location>
        <begin position="68"/>
        <end position="201"/>
    </location>
</feature>
<dbReference type="InterPro" id="IPR046450">
    <property type="entry name" value="PA_dom_sf"/>
</dbReference>
<dbReference type="InterPro" id="IPR044865">
    <property type="entry name" value="MRH_dom"/>
</dbReference>
<dbReference type="EC" id="3.2.1.-" evidence="9"/>
<feature type="region of interest" description="Disordered" evidence="10">
    <location>
        <begin position="1159"/>
        <end position="1187"/>
    </location>
</feature>
<keyword evidence="8" id="KW-0479">Metal-binding</keyword>
<dbReference type="PROSITE" id="PS51914">
    <property type="entry name" value="MRH"/>
    <property type="match status" value="1"/>
</dbReference>
<evidence type="ECO:0000256" key="1">
    <source>
        <dbReference type="ARBA" id="ARBA00004240"/>
    </source>
</evidence>
<accession>A0AAV0UPD8</accession>
<dbReference type="InterPro" id="IPR009011">
    <property type="entry name" value="Man6P_isomerase_rcpt-bd_dom_sf"/>
</dbReference>
<feature type="active site" description="Proton donor" evidence="7">
    <location>
        <position position="307"/>
    </location>
</feature>
<evidence type="ECO:0000256" key="3">
    <source>
        <dbReference type="ARBA" id="ARBA00022729"/>
    </source>
</evidence>
<feature type="active site" evidence="7">
    <location>
        <position position="573"/>
    </location>
</feature>
<dbReference type="GO" id="GO:0044322">
    <property type="term" value="C:endoplasmic reticulum quality control compartment"/>
    <property type="evidence" value="ECO:0007669"/>
    <property type="project" value="GOC"/>
</dbReference>
<dbReference type="Gene3D" id="1.50.10.10">
    <property type="match status" value="1"/>
</dbReference>
<keyword evidence="5" id="KW-1015">Disulfide bond</keyword>
<protein>
    <recommendedName>
        <fullName evidence="9">alpha-1,2-Mannosidase</fullName>
        <ecNumber evidence="9">3.2.1.-</ecNumber>
    </recommendedName>
</protein>
<dbReference type="Pfam" id="PF02225">
    <property type="entry name" value="PA"/>
    <property type="match status" value="1"/>
</dbReference>